<dbReference type="OMA" id="AISVQID"/>
<dbReference type="FunCoup" id="F0YFE5">
    <property type="interactions" value="571"/>
</dbReference>
<feature type="region of interest" description="Disordered" evidence="12">
    <location>
        <begin position="478"/>
        <end position="588"/>
    </location>
</feature>
<sequence>MTSVFNNLRLAGYGGVGSLSVGEEIKWFNKQEGKSKKVKAAEVSRASWSTFGKHGCATLFGADGSELLKLDGFARRDQETLGGALKDQGVALSDVEFCSSGVNRGKHSFEDGQRLVVHQTAPGEGKEPKRLFDIDLSKVSQCVLPAGVGKQAGEQKEVTMQFDDKAAPDDHQLVELRLYIPPGSRSYAEDEEEDDDDAGEAARVHAKIMEYSKLTSVTGTQLAQFGAEDGAFLLPRGRYAVEMYGDFFRMHGNMYDYKINFADVERFILLPRTDDVHYAFIIALDKPIRQGQQRYGHLVWQLKKGDKAITVNLSEAELSERYGAGSGLKPELAGPLYQLVARVFKVLSGKKVFTTGKFRSNDDRHAVNCSVKASTGQLYPLERSFVFVHKPTLVLRFEDVASVEFERFSGYGQGSATKNFDLKVSMRSVGGDPPKDHSFTSIERAEYKPLLEFLTSKGLKIRNLQETAARATNAAKEALGIGSDDDDDDDAAPAARGGDSNDEDSPDEDYEDAGAPASDDDDDDDDDDGDGDGSDDDEAPKIAKKPKKEAAAEPKPKKRKAEPKKEKAEPKKKRKKKDPNAPKGKSSAYIMFGNAKRAEVKEQHPDFSLGDIGRELGKRWKELTDDDKKPYVDLATADAERYDREMAAYKAKQQAEGAGGDDDSDDE</sequence>
<dbReference type="InterPro" id="IPR013719">
    <property type="entry name" value="RTT106/SPT16-like_middle_dom"/>
</dbReference>
<organism evidence="15">
    <name type="scientific">Aureococcus anophagefferens</name>
    <name type="common">Harmful bloom alga</name>
    <dbReference type="NCBI Taxonomy" id="44056"/>
    <lineage>
        <taxon>Eukaryota</taxon>
        <taxon>Sar</taxon>
        <taxon>Stramenopiles</taxon>
        <taxon>Ochrophyta</taxon>
        <taxon>Pelagophyceae</taxon>
        <taxon>Pelagomonadales</taxon>
        <taxon>Pelagomonadaceae</taxon>
        <taxon>Aureococcus</taxon>
    </lineage>
</organism>
<dbReference type="Pfam" id="PF17292">
    <property type="entry name" value="POB3_N"/>
    <property type="match status" value="1"/>
</dbReference>
<dbReference type="Gene3D" id="2.30.29.220">
    <property type="entry name" value="Structure-specific recognition protein (SSRP1)"/>
    <property type="match status" value="1"/>
</dbReference>
<reference evidence="14 15" key="1">
    <citation type="journal article" date="2011" name="Proc. Natl. Acad. Sci. U.S.A.">
        <title>Niche of harmful alga Aureococcus anophagefferens revealed through ecogenomics.</title>
        <authorList>
            <person name="Gobler C.J."/>
            <person name="Berry D.L."/>
            <person name="Dyhrman S.T."/>
            <person name="Wilhelm S.W."/>
            <person name="Salamov A."/>
            <person name="Lobanov A.V."/>
            <person name="Zhang Y."/>
            <person name="Collier J.L."/>
            <person name="Wurch L.L."/>
            <person name="Kustka A.B."/>
            <person name="Dill B.D."/>
            <person name="Shah M."/>
            <person name="VerBerkmoes N.C."/>
            <person name="Kuo A."/>
            <person name="Terry A."/>
            <person name="Pangilinan J."/>
            <person name="Lindquist E.A."/>
            <person name="Lucas S."/>
            <person name="Paulsen I.T."/>
            <person name="Hattenrath-Lehmann T.K."/>
            <person name="Talmage S.C."/>
            <person name="Walker E.A."/>
            <person name="Koch F."/>
            <person name="Burson A.M."/>
            <person name="Marcoval M.A."/>
            <person name="Tang Y.Z."/>
            <person name="Lecleir G.R."/>
            <person name="Coyne K.J."/>
            <person name="Berg G.M."/>
            <person name="Bertrand E.M."/>
            <person name="Saito M.A."/>
            <person name="Gladyshev V.N."/>
            <person name="Grigoriev I.V."/>
        </authorList>
    </citation>
    <scope>NUCLEOTIDE SEQUENCE [LARGE SCALE GENOMIC DNA]</scope>
    <source>
        <strain evidence="15">CCMP 1984</strain>
    </source>
</reference>
<keyword evidence="4 11" id="KW-0227">DNA damage</keyword>
<dbReference type="InterPro" id="IPR048993">
    <property type="entry name" value="SSRP1-like_PH1"/>
</dbReference>
<dbReference type="InterPro" id="IPR050454">
    <property type="entry name" value="RTT106/SSRP1_HistChap/FACT"/>
</dbReference>
<proteinExistence type="inferred from homology"/>
<evidence type="ECO:0000256" key="10">
    <source>
        <dbReference type="PROSITE-ProRule" id="PRU00267"/>
    </source>
</evidence>
<dbReference type="CDD" id="cd01390">
    <property type="entry name" value="HMG-box_NHP6-like"/>
    <property type="match status" value="1"/>
</dbReference>
<dbReference type="InterPro" id="IPR000969">
    <property type="entry name" value="SSRP1/POB3"/>
</dbReference>
<dbReference type="Gene3D" id="1.10.30.10">
    <property type="entry name" value="High mobility group box domain"/>
    <property type="match status" value="1"/>
</dbReference>
<dbReference type="GO" id="GO:0003677">
    <property type="term" value="F:DNA binding"/>
    <property type="evidence" value="ECO:0007669"/>
    <property type="project" value="UniProtKB-UniRule"/>
</dbReference>
<dbReference type="Pfam" id="PF08512">
    <property type="entry name" value="Rttp106-like_middle"/>
    <property type="match status" value="1"/>
</dbReference>
<name>F0YFE5_AURAN</name>
<evidence type="ECO:0000256" key="2">
    <source>
        <dbReference type="ARBA" id="ARBA00022454"/>
    </source>
</evidence>
<dbReference type="GO" id="GO:0006281">
    <property type="term" value="P:DNA repair"/>
    <property type="evidence" value="ECO:0007669"/>
    <property type="project" value="UniProtKB-KW"/>
</dbReference>
<keyword evidence="6 10" id="KW-0238">DNA-binding</keyword>
<dbReference type="GO" id="GO:0031491">
    <property type="term" value="F:nucleosome binding"/>
    <property type="evidence" value="ECO:0007669"/>
    <property type="project" value="TreeGrafter"/>
</dbReference>
<dbReference type="Gene3D" id="2.30.29.30">
    <property type="entry name" value="Pleckstrin-homology domain (PH domain)/Phosphotyrosine-binding domain (PTB)"/>
    <property type="match status" value="1"/>
</dbReference>
<protein>
    <recommendedName>
        <fullName evidence="11">FACT complex subunit SSRP1</fullName>
    </recommendedName>
</protein>
<evidence type="ECO:0000256" key="7">
    <source>
        <dbReference type="ARBA" id="ARBA00023163"/>
    </source>
</evidence>
<evidence type="ECO:0000256" key="4">
    <source>
        <dbReference type="ARBA" id="ARBA00022763"/>
    </source>
</evidence>
<feature type="compositionally biased region" description="Acidic residues" evidence="12">
    <location>
        <begin position="500"/>
        <end position="538"/>
    </location>
</feature>
<dbReference type="SUPFAM" id="SSF50729">
    <property type="entry name" value="PH domain-like"/>
    <property type="match status" value="1"/>
</dbReference>
<feature type="DNA-binding region" description="HMG box" evidence="10">
    <location>
        <begin position="582"/>
        <end position="650"/>
    </location>
</feature>
<dbReference type="Pfam" id="PF03531">
    <property type="entry name" value="SSrecog"/>
    <property type="match status" value="1"/>
</dbReference>
<evidence type="ECO:0000256" key="9">
    <source>
        <dbReference type="ARBA" id="ARBA00023242"/>
    </source>
</evidence>
<dbReference type="Pfam" id="PF00505">
    <property type="entry name" value="HMG_box"/>
    <property type="match status" value="1"/>
</dbReference>
<dbReference type="PANTHER" id="PTHR45849:SF1">
    <property type="entry name" value="FACT COMPLEX SUBUNIT SSRP1"/>
    <property type="match status" value="1"/>
</dbReference>
<evidence type="ECO:0000256" key="3">
    <source>
        <dbReference type="ARBA" id="ARBA00022705"/>
    </source>
</evidence>
<feature type="domain" description="HMG box" evidence="13">
    <location>
        <begin position="582"/>
        <end position="650"/>
    </location>
</feature>
<dbReference type="AlphaFoldDB" id="F0YFE5"/>
<keyword evidence="7 11" id="KW-0804">Transcription</keyword>
<dbReference type="Gene3D" id="2.30.29.150">
    <property type="match status" value="1"/>
</dbReference>
<dbReference type="SMART" id="SM01287">
    <property type="entry name" value="Rtt106"/>
    <property type="match status" value="1"/>
</dbReference>
<dbReference type="FunFam" id="1.10.30.10:FF:000016">
    <property type="entry name" value="FACT complex subunit SSRP1"/>
    <property type="match status" value="1"/>
</dbReference>
<keyword evidence="15" id="KW-1185">Reference proteome</keyword>
<dbReference type="FunFam" id="2.30.29.150:FF:000001">
    <property type="entry name" value="Fact complex subunit ssrp1"/>
    <property type="match status" value="1"/>
</dbReference>
<evidence type="ECO:0000256" key="12">
    <source>
        <dbReference type="SAM" id="MobiDB-lite"/>
    </source>
</evidence>
<dbReference type="PROSITE" id="PS50118">
    <property type="entry name" value="HMG_BOX_2"/>
    <property type="match status" value="1"/>
</dbReference>
<dbReference type="GO" id="GO:0042393">
    <property type="term" value="F:histone binding"/>
    <property type="evidence" value="ECO:0007669"/>
    <property type="project" value="TreeGrafter"/>
</dbReference>
<dbReference type="InterPro" id="IPR011993">
    <property type="entry name" value="PH-like_dom_sf"/>
</dbReference>
<dbReference type="InterPro" id="IPR009071">
    <property type="entry name" value="HMG_box_dom"/>
</dbReference>
<dbReference type="RefSeq" id="XP_009039125.1">
    <property type="nucleotide sequence ID" value="XM_009040877.1"/>
</dbReference>
<gene>
    <name evidence="14" type="ORF">AURANDRAFT_72060</name>
</gene>
<dbReference type="CDD" id="cd13231">
    <property type="entry name" value="PH2_SSRP1-like"/>
    <property type="match status" value="1"/>
</dbReference>
<dbReference type="Pfam" id="PF21103">
    <property type="entry name" value="PH1_SSRP1-like"/>
    <property type="match status" value="1"/>
</dbReference>
<dbReference type="PANTHER" id="PTHR45849">
    <property type="entry name" value="FACT COMPLEX SUBUNIT SSRP1"/>
    <property type="match status" value="1"/>
</dbReference>
<dbReference type="InterPro" id="IPR035417">
    <property type="entry name" value="SSRP1/POB3_N"/>
</dbReference>
<evidence type="ECO:0000256" key="1">
    <source>
        <dbReference type="ARBA" id="ARBA00010060"/>
    </source>
</evidence>
<dbReference type="PRINTS" id="PR00887">
    <property type="entry name" value="SSRCOGNITION"/>
</dbReference>
<evidence type="ECO:0000313" key="15">
    <source>
        <dbReference type="Proteomes" id="UP000002729"/>
    </source>
</evidence>
<keyword evidence="8 11" id="KW-0234">DNA repair</keyword>
<evidence type="ECO:0000256" key="5">
    <source>
        <dbReference type="ARBA" id="ARBA00023015"/>
    </source>
</evidence>
<dbReference type="GO" id="GO:0006260">
    <property type="term" value="P:DNA replication"/>
    <property type="evidence" value="ECO:0007669"/>
    <property type="project" value="UniProtKB-KW"/>
</dbReference>
<evidence type="ECO:0000256" key="11">
    <source>
        <dbReference type="RuleBase" id="RU364013"/>
    </source>
</evidence>
<dbReference type="eggNOG" id="KOG0526">
    <property type="taxonomic scope" value="Eukaryota"/>
</dbReference>
<dbReference type="InterPro" id="IPR038167">
    <property type="entry name" value="SSRP1_sf"/>
</dbReference>
<dbReference type="InterPro" id="IPR036910">
    <property type="entry name" value="HMG_box_dom_sf"/>
</dbReference>
<comment type="subcellular location">
    <subcellularLocation>
        <location evidence="11">Nucleus</location>
    </subcellularLocation>
    <subcellularLocation>
        <location evidence="11">Chromosome</location>
    </subcellularLocation>
</comment>
<dbReference type="GO" id="GO:0035101">
    <property type="term" value="C:FACT complex"/>
    <property type="evidence" value="ECO:0007669"/>
    <property type="project" value="TreeGrafter"/>
</dbReference>
<keyword evidence="9 10" id="KW-0539">Nucleus</keyword>
<evidence type="ECO:0000313" key="14">
    <source>
        <dbReference type="EMBL" id="EGB06173.1"/>
    </source>
</evidence>
<accession>F0YFE5</accession>
<dbReference type="Proteomes" id="UP000002729">
    <property type="component" value="Unassembled WGS sequence"/>
</dbReference>
<dbReference type="GeneID" id="20228526"/>
<dbReference type="InParanoid" id="F0YFE5"/>
<dbReference type="InterPro" id="IPR024954">
    <property type="entry name" value="SSRP1_DD"/>
</dbReference>
<comment type="function">
    <text evidence="11">Component of the FACT complex, a general chromatin factor that acts to reorganize nucleosomes. The FACT complex is involved in multiple processes that require DNA as a template such as mRNA elongation, DNA replication and DNA repair. During transcription elongation the FACT complex acts as a histone chaperone that both destabilizes and restores nucleosomal structure. It facilitates the passage of RNA polymerase II and transcription by promoting the dissociation of one histone H2A-H2B dimer from the nucleosome, then subsequently promotes the reestablishment of the nucleosome following the passage of RNA polymerase II.</text>
</comment>
<dbReference type="SUPFAM" id="SSF47095">
    <property type="entry name" value="HMG-box"/>
    <property type="match status" value="1"/>
</dbReference>
<evidence type="ECO:0000256" key="8">
    <source>
        <dbReference type="ARBA" id="ARBA00023204"/>
    </source>
</evidence>
<dbReference type="EMBL" id="GL833136">
    <property type="protein sequence ID" value="EGB06173.1"/>
    <property type="molecule type" value="Genomic_DNA"/>
</dbReference>
<comment type="similarity">
    <text evidence="1 11">Belongs to the SSRP1 family.</text>
</comment>
<dbReference type="CDD" id="cd13230">
    <property type="entry name" value="PH1_SSRP1-like"/>
    <property type="match status" value="1"/>
</dbReference>
<keyword evidence="2 11" id="KW-0158">Chromosome</keyword>
<evidence type="ECO:0000256" key="6">
    <source>
        <dbReference type="ARBA" id="ARBA00023125"/>
    </source>
</evidence>
<evidence type="ECO:0000259" key="13">
    <source>
        <dbReference type="PROSITE" id="PS50118"/>
    </source>
</evidence>
<dbReference type="SMART" id="SM00398">
    <property type="entry name" value="HMG"/>
    <property type="match status" value="1"/>
</dbReference>
<dbReference type="KEGG" id="aaf:AURANDRAFT_72060"/>
<dbReference type="OrthoDB" id="498543at2759"/>
<keyword evidence="5 11" id="KW-0805">Transcription regulation</keyword>
<keyword evidence="3 11" id="KW-0235">DNA replication</keyword>